<feature type="region of interest" description="Disordered" evidence="15">
    <location>
        <begin position="447"/>
        <end position="496"/>
    </location>
</feature>
<dbReference type="CDD" id="cd03364">
    <property type="entry name" value="TOPRIM_DnaG_primases"/>
    <property type="match status" value="1"/>
</dbReference>
<dbReference type="InterPro" id="IPR002694">
    <property type="entry name" value="Znf_CHC2"/>
</dbReference>
<keyword evidence="3 12" id="KW-0808">Transferase</keyword>
<evidence type="ECO:0000256" key="7">
    <source>
        <dbReference type="ARBA" id="ARBA00022771"/>
    </source>
</evidence>
<keyword evidence="11 12" id="KW-0804">Transcription</keyword>
<keyword evidence="10 12" id="KW-0238">DNA-binding</keyword>
<dbReference type="PIRSF" id="PIRSF002811">
    <property type="entry name" value="DnaG"/>
    <property type="match status" value="1"/>
</dbReference>
<dbReference type="SMART" id="SM00493">
    <property type="entry name" value="TOPRIM"/>
    <property type="match status" value="1"/>
</dbReference>
<dbReference type="Gene3D" id="3.90.980.10">
    <property type="entry name" value="DNA primase, catalytic core, N-terminal domain"/>
    <property type="match status" value="1"/>
</dbReference>
<dbReference type="GO" id="GO:0005737">
    <property type="term" value="C:cytoplasm"/>
    <property type="evidence" value="ECO:0007669"/>
    <property type="project" value="TreeGrafter"/>
</dbReference>
<keyword evidence="8 12" id="KW-0862">Zinc</keyword>
<keyword evidence="1 12" id="KW-0240">DNA-directed RNA polymerase</keyword>
<evidence type="ECO:0000256" key="2">
    <source>
        <dbReference type="ARBA" id="ARBA00022515"/>
    </source>
</evidence>
<keyword evidence="18" id="KW-1185">Reference proteome</keyword>
<evidence type="ECO:0000313" key="17">
    <source>
        <dbReference type="EMBL" id="TWU40994.1"/>
    </source>
</evidence>
<dbReference type="EC" id="2.7.7.101" evidence="12"/>
<dbReference type="InterPro" id="IPR006171">
    <property type="entry name" value="TOPRIM_dom"/>
</dbReference>
<keyword evidence="4 12" id="KW-0548">Nucleotidyltransferase</keyword>
<dbReference type="Pfam" id="PF01807">
    <property type="entry name" value="Zn_ribbon_DnaG"/>
    <property type="match status" value="1"/>
</dbReference>
<dbReference type="InterPro" id="IPR036977">
    <property type="entry name" value="DNA_primase_Znf_CHC2"/>
</dbReference>
<keyword evidence="5 12" id="KW-0235">DNA replication</keyword>
<comment type="domain">
    <text evidence="12">Contains an N-terminal zinc-binding domain, a central core domain that contains the primase activity, and a C-terminal DnaB-binding domain.</text>
</comment>
<dbReference type="InterPro" id="IPR034151">
    <property type="entry name" value="TOPRIM_DnaG_bac"/>
</dbReference>
<dbReference type="SMART" id="SM00400">
    <property type="entry name" value="ZnF_CHCC"/>
    <property type="match status" value="1"/>
</dbReference>
<dbReference type="InterPro" id="IPR037068">
    <property type="entry name" value="DNA_primase_core_N_sf"/>
</dbReference>
<evidence type="ECO:0000256" key="15">
    <source>
        <dbReference type="SAM" id="MobiDB-lite"/>
    </source>
</evidence>
<evidence type="ECO:0000256" key="12">
    <source>
        <dbReference type="HAMAP-Rule" id="MF_00974"/>
    </source>
</evidence>
<evidence type="ECO:0000256" key="5">
    <source>
        <dbReference type="ARBA" id="ARBA00022705"/>
    </source>
</evidence>
<dbReference type="SUPFAM" id="SSF57783">
    <property type="entry name" value="Zinc beta-ribbon"/>
    <property type="match status" value="1"/>
</dbReference>
<name>A0A5C6DXN2_9BACT</name>
<dbReference type="RefSeq" id="WP_231615520.1">
    <property type="nucleotide sequence ID" value="NZ_SJPV01000002.1"/>
</dbReference>
<keyword evidence="6 12" id="KW-0479">Metal-binding</keyword>
<dbReference type="Gene3D" id="3.90.580.10">
    <property type="entry name" value="Zinc finger, CHC2-type domain"/>
    <property type="match status" value="1"/>
</dbReference>
<dbReference type="PANTHER" id="PTHR30313">
    <property type="entry name" value="DNA PRIMASE"/>
    <property type="match status" value="1"/>
</dbReference>
<accession>A0A5C6DXN2</accession>
<evidence type="ECO:0000256" key="10">
    <source>
        <dbReference type="ARBA" id="ARBA00023125"/>
    </source>
</evidence>
<dbReference type="GO" id="GO:0003677">
    <property type="term" value="F:DNA binding"/>
    <property type="evidence" value="ECO:0007669"/>
    <property type="project" value="UniProtKB-KW"/>
</dbReference>
<comment type="cofactor">
    <cofactor evidence="12 13 14">
        <name>Zn(2+)</name>
        <dbReference type="ChEBI" id="CHEBI:29105"/>
    </cofactor>
    <text evidence="12 13 14">Binds 1 zinc ion per monomer.</text>
</comment>
<comment type="subunit">
    <text evidence="12">Monomer. Interacts with DnaB.</text>
</comment>
<organism evidence="17 18">
    <name type="scientific">Novipirellula artificiosorum</name>
    <dbReference type="NCBI Taxonomy" id="2528016"/>
    <lineage>
        <taxon>Bacteria</taxon>
        <taxon>Pseudomonadati</taxon>
        <taxon>Planctomycetota</taxon>
        <taxon>Planctomycetia</taxon>
        <taxon>Pirellulales</taxon>
        <taxon>Pirellulaceae</taxon>
        <taxon>Novipirellula</taxon>
    </lineage>
</organism>
<keyword evidence="9" id="KW-0460">Magnesium</keyword>
<keyword evidence="2 12" id="KW-0639">Primosome</keyword>
<comment type="catalytic activity">
    <reaction evidence="12">
        <text>ssDNA + n NTP = ssDNA/pppN(pN)n-1 hybrid + (n-1) diphosphate.</text>
        <dbReference type="EC" id="2.7.7.101"/>
    </reaction>
</comment>
<evidence type="ECO:0000256" key="4">
    <source>
        <dbReference type="ARBA" id="ARBA00022695"/>
    </source>
</evidence>
<dbReference type="GO" id="GO:0008270">
    <property type="term" value="F:zinc ion binding"/>
    <property type="evidence" value="ECO:0007669"/>
    <property type="project" value="UniProtKB-UniRule"/>
</dbReference>
<keyword evidence="7 12" id="KW-0863">Zinc-finger</keyword>
<dbReference type="Pfam" id="PF13662">
    <property type="entry name" value="Toprim_4"/>
    <property type="match status" value="1"/>
</dbReference>
<dbReference type="PROSITE" id="PS50880">
    <property type="entry name" value="TOPRIM"/>
    <property type="match status" value="1"/>
</dbReference>
<dbReference type="InterPro" id="IPR030846">
    <property type="entry name" value="DnaG_bac"/>
</dbReference>
<dbReference type="AlphaFoldDB" id="A0A5C6DXN2"/>
<gene>
    <name evidence="12 17" type="primary">dnaG</name>
    <name evidence="17" type="ORF">Poly41_18290</name>
</gene>
<dbReference type="Pfam" id="PF08275">
    <property type="entry name" value="DNAG_N"/>
    <property type="match status" value="1"/>
</dbReference>
<comment type="function">
    <text evidence="12 13">RNA polymerase that catalyzes the synthesis of short RNA molecules used as primers for DNA polymerase during DNA replication.</text>
</comment>
<comment type="similarity">
    <text evidence="12 13">Belongs to the DnaG primase family.</text>
</comment>
<dbReference type="PANTHER" id="PTHR30313:SF2">
    <property type="entry name" value="DNA PRIMASE"/>
    <property type="match status" value="1"/>
</dbReference>
<evidence type="ECO:0000256" key="3">
    <source>
        <dbReference type="ARBA" id="ARBA00022679"/>
    </source>
</evidence>
<feature type="zinc finger region" description="CHC2-type" evidence="12 14">
    <location>
        <begin position="40"/>
        <end position="64"/>
    </location>
</feature>
<evidence type="ECO:0000259" key="16">
    <source>
        <dbReference type="PROSITE" id="PS50880"/>
    </source>
</evidence>
<dbReference type="GO" id="GO:0003899">
    <property type="term" value="F:DNA-directed RNA polymerase activity"/>
    <property type="evidence" value="ECO:0007669"/>
    <property type="project" value="UniProtKB-UniRule"/>
</dbReference>
<evidence type="ECO:0000256" key="9">
    <source>
        <dbReference type="ARBA" id="ARBA00022842"/>
    </source>
</evidence>
<protein>
    <recommendedName>
        <fullName evidence="12 13">DNA primase</fullName>
        <ecNumber evidence="12">2.7.7.101</ecNumber>
    </recommendedName>
</protein>
<evidence type="ECO:0000256" key="1">
    <source>
        <dbReference type="ARBA" id="ARBA00022478"/>
    </source>
</evidence>
<dbReference type="InterPro" id="IPR013264">
    <property type="entry name" value="DNAG_N"/>
</dbReference>
<evidence type="ECO:0000256" key="11">
    <source>
        <dbReference type="ARBA" id="ARBA00023163"/>
    </source>
</evidence>
<reference evidence="17 18" key="1">
    <citation type="submission" date="2019-02" db="EMBL/GenBank/DDBJ databases">
        <title>Deep-cultivation of Planctomycetes and their phenomic and genomic characterization uncovers novel biology.</title>
        <authorList>
            <person name="Wiegand S."/>
            <person name="Jogler M."/>
            <person name="Boedeker C."/>
            <person name="Pinto D."/>
            <person name="Vollmers J."/>
            <person name="Rivas-Marin E."/>
            <person name="Kohn T."/>
            <person name="Peeters S.H."/>
            <person name="Heuer A."/>
            <person name="Rast P."/>
            <person name="Oberbeckmann S."/>
            <person name="Bunk B."/>
            <person name="Jeske O."/>
            <person name="Meyerdierks A."/>
            <person name="Storesund J.E."/>
            <person name="Kallscheuer N."/>
            <person name="Luecker S."/>
            <person name="Lage O.M."/>
            <person name="Pohl T."/>
            <person name="Merkel B.J."/>
            <person name="Hornburger P."/>
            <person name="Mueller R.-W."/>
            <person name="Bruemmer F."/>
            <person name="Labrenz M."/>
            <person name="Spormann A.M."/>
            <person name="Op Den Camp H."/>
            <person name="Overmann J."/>
            <person name="Amann R."/>
            <person name="Jetten M.S.M."/>
            <person name="Mascher T."/>
            <person name="Medema M.H."/>
            <person name="Devos D.P."/>
            <person name="Kaster A.-K."/>
            <person name="Ovreas L."/>
            <person name="Rohde M."/>
            <person name="Galperin M.Y."/>
            <person name="Jogler C."/>
        </authorList>
    </citation>
    <scope>NUCLEOTIDE SEQUENCE [LARGE SCALE GENOMIC DNA]</scope>
    <source>
        <strain evidence="17 18">Poly41</strain>
    </source>
</reference>
<dbReference type="InterPro" id="IPR050219">
    <property type="entry name" value="DnaG_primase"/>
</dbReference>
<proteinExistence type="inferred from homology"/>
<dbReference type="Proteomes" id="UP000319143">
    <property type="component" value="Unassembled WGS sequence"/>
</dbReference>
<evidence type="ECO:0000256" key="8">
    <source>
        <dbReference type="ARBA" id="ARBA00022833"/>
    </source>
</evidence>
<dbReference type="NCBIfam" id="TIGR01391">
    <property type="entry name" value="dnaG"/>
    <property type="match status" value="1"/>
</dbReference>
<dbReference type="EMBL" id="SJPV01000002">
    <property type="protein sequence ID" value="TWU40994.1"/>
    <property type="molecule type" value="Genomic_DNA"/>
</dbReference>
<evidence type="ECO:0000256" key="14">
    <source>
        <dbReference type="PIRSR" id="PIRSR002811-1"/>
    </source>
</evidence>
<evidence type="ECO:0000256" key="13">
    <source>
        <dbReference type="PIRNR" id="PIRNR002811"/>
    </source>
</evidence>
<feature type="domain" description="Toprim" evidence="16">
    <location>
        <begin position="272"/>
        <end position="353"/>
    </location>
</feature>
<comment type="caution">
    <text evidence="17">The sequence shown here is derived from an EMBL/GenBank/DDBJ whole genome shotgun (WGS) entry which is preliminary data.</text>
</comment>
<evidence type="ECO:0000313" key="18">
    <source>
        <dbReference type="Proteomes" id="UP000319143"/>
    </source>
</evidence>
<dbReference type="GO" id="GO:1990077">
    <property type="term" value="C:primosome complex"/>
    <property type="evidence" value="ECO:0007669"/>
    <property type="project" value="UniProtKB-KW"/>
</dbReference>
<sequence length="678" mass="75104">MSLPADFDLKERVRASVDIVDVVGSTLELHPAGRNFVARCPWHNDRRPSLTVNQERQTWKCWVCDIGGDIFSYVMQRDGVDFPSALRMLAEQAGIEIEEFRQGKKTQPGSPDDKATLLAAMKLVSDAYFAQLEDGTSDDAKIARDYLAERGIDDENRKRFQVGFSPESWTFAVDLLRNNNFTGEVAEAAGLAISRSGGGHYDRFRGRLMFPIHDLQDRPISLGGRVIPAIASRRGDDGGGAKYINGPETRLYRKSHQLYGLQLAREAIRRGGEALVMEGYTDVVAARQAGVESAVAVLGTALGEDHIRLLKRFSQRVVLVLDGDAAGQTRADQILDLFVRADVDLRVLTLPEGNDPADFLAAQGRAAFDELVAKAPDALEHKLNRLTDGVDVTRDTHQVTQAIESLLGIVAQAPRGANLKVDQLMLRMSRTFGIASERLNQRLDQIRKTKSARRPAPQRSSSTGPPNSRPPTPRSQPQRNPNSCPPTARRPFDPNDAFAEAGEMESDFAGMDVSSPTTARVAESAPPDRLSPLSGTDRELFETLIESPSLAAMAVESIDPNWLDSITAKMLLSAYQDLDFEGRDLSVDSLLLVLENEYLKNEVVTLQDRVQRREGMSTQTPQQRYATVILNYHQREFSEEKTRQIAKLESLVLAADEEEALLKSLFDAERSRHGIENE</sequence>
<feature type="compositionally biased region" description="Low complexity" evidence="15">
    <location>
        <begin position="454"/>
        <end position="466"/>
    </location>
</feature>
<dbReference type="Gene3D" id="3.40.1360.10">
    <property type="match status" value="1"/>
</dbReference>
<dbReference type="GO" id="GO:0006269">
    <property type="term" value="P:DNA replication, synthesis of primer"/>
    <property type="evidence" value="ECO:0007669"/>
    <property type="project" value="UniProtKB-UniRule"/>
</dbReference>
<dbReference type="InterPro" id="IPR006295">
    <property type="entry name" value="DNA_primase_DnaG"/>
</dbReference>
<feature type="region of interest" description="Disordered" evidence="15">
    <location>
        <begin position="509"/>
        <end position="535"/>
    </location>
</feature>
<dbReference type="GO" id="GO:0000428">
    <property type="term" value="C:DNA-directed RNA polymerase complex"/>
    <property type="evidence" value="ECO:0007669"/>
    <property type="project" value="UniProtKB-KW"/>
</dbReference>
<evidence type="ECO:0000256" key="6">
    <source>
        <dbReference type="ARBA" id="ARBA00022723"/>
    </source>
</evidence>
<dbReference type="HAMAP" id="MF_00974">
    <property type="entry name" value="DNA_primase_DnaG"/>
    <property type="match status" value="1"/>
</dbReference>
<dbReference type="SUPFAM" id="SSF56731">
    <property type="entry name" value="DNA primase core"/>
    <property type="match status" value="1"/>
</dbReference>